<dbReference type="EMBL" id="FOTC01000001">
    <property type="protein sequence ID" value="SFK67281.1"/>
    <property type="molecule type" value="Genomic_DNA"/>
</dbReference>
<dbReference type="Proteomes" id="UP000199607">
    <property type="component" value="Unassembled WGS sequence"/>
</dbReference>
<keyword evidence="2" id="KW-1185">Reference proteome</keyword>
<proteinExistence type="predicted"/>
<name>A0A1I4BH27_9EURY</name>
<evidence type="ECO:0000313" key="1">
    <source>
        <dbReference type="EMBL" id="SFK67281.1"/>
    </source>
</evidence>
<protein>
    <submittedName>
        <fullName evidence="1">Uncharacterized protein</fullName>
    </submittedName>
</protein>
<dbReference type="AlphaFoldDB" id="A0A1I4BH27"/>
<evidence type="ECO:0000313" key="2">
    <source>
        <dbReference type="Proteomes" id="UP000199607"/>
    </source>
</evidence>
<sequence length="104" mass="11862">MGSSLATRVAALEARSPQHYSTLRRHLPLLQTALERATRSYPTGRQLYNHLDDPPLSTRTFGRLLALLVELKIIAFYTERSSANRYDIREFDAATLEELNTELT</sequence>
<accession>A0A1I4BH27</accession>
<gene>
    <name evidence="1" type="ORF">SAMN04487950_0512</name>
</gene>
<organism evidence="1 2">
    <name type="scientific">Halogranum rubrum</name>
    <dbReference type="NCBI Taxonomy" id="553466"/>
    <lineage>
        <taxon>Archaea</taxon>
        <taxon>Methanobacteriati</taxon>
        <taxon>Methanobacteriota</taxon>
        <taxon>Stenosarchaea group</taxon>
        <taxon>Halobacteria</taxon>
        <taxon>Halobacteriales</taxon>
        <taxon>Haloferacaceae</taxon>
    </lineage>
</organism>
<reference evidence="2" key="1">
    <citation type="submission" date="2016-10" db="EMBL/GenBank/DDBJ databases">
        <authorList>
            <person name="Varghese N."/>
            <person name="Submissions S."/>
        </authorList>
    </citation>
    <scope>NUCLEOTIDE SEQUENCE [LARGE SCALE GENOMIC DNA]</scope>
    <source>
        <strain evidence="2">CGMCC 1.7738</strain>
    </source>
</reference>